<keyword evidence="1" id="KW-1133">Transmembrane helix</keyword>
<keyword evidence="1" id="KW-0472">Membrane</keyword>
<protein>
    <submittedName>
        <fullName evidence="2">Uncharacterized protein</fullName>
    </submittedName>
</protein>
<feature type="transmembrane region" description="Helical" evidence="1">
    <location>
        <begin position="66"/>
        <end position="84"/>
    </location>
</feature>
<dbReference type="Proteomes" id="UP000050525">
    <property type="component" value="Unassembled WGS sequence"/>
</dbReference>
<keyword evidence="1" id="KW-0812">Transmembrane</keyword>
<reference evidence="2 3" key="1">
    <citation type="journal article" date="2012" name="Genome Biol.">
        <title>Sequencing three crocodilian genomes to illuminate the evolution of archosaurs and amniotes.</title>
        <authorList>
            <person name="St John J.A."/>
            <person name="Braun E.L."/>
            <person name="Isberg S.R."/>
            <person name="Miles L.G."/>
            <person name="Chong A.Y."/>
            <person name="Gongora J."/>
            <person name="Dalzell P."/>
            <person name="Moran C."/>
            <person name="Bed'hom B."/>
            <person name="Abzhanov A."/>
            <person name="Burgess S.C."/>
            <person name="Cooksey A.M."/>
            <person name="Castoe T.A."/>
            <person name="Crawford N.G."/>
            <person name="Densmore L.D."/>
            <person name="Drew J.C."/>
            <person name="Edwards S.V."/>
            <person name="Faircloth B.C."/>
            <person name="Fujita M.K."/>
            <person name="Greenwold M.J."/>
            <person name="Hoffmann F.G."/>
            <person name="Howard J.M."/>
            <person name="Iguchi T."/>
            <person name="Janes D.E."/>
            <person name="Khan S.Y."/>
            <person name="Kohno S."/>
            <person name="de Koning A.J."/>
            <person name="Lance S.L."/>
            <person name="McCarthy F.M."/>
            <person name="McCormack J.E."/>
            <person name="Merchant M.E."/>
            <person name="Peterson D.G."/>
            <person name="Pollock D.D."/>
            <person name="Pourmand N."/>
            <person name="Raney B.J."/>
            <person name="Roessler K.A."/>
            <person name="Sanford J.R."/>
            <person name="Sawyer R.H."/>
            <person name="Schmidt C.J."/>
            <person name="Triplett E.W."/>
            <person name="Tuberville T.D."/>
            <person name="Venegas-Anaya M."/>
            <person name="Howard J.T."/>
            <person name="Jarvis E.D."/>
            <person name="Guillette L.J.Jr."/>
            <person name="Glenn T.C."/>
            <person name="Green R.E."/>
            <person name="Ray D.A."/>
        </authorList>
    </citation>
    <scope>NUCLEOTIDE SEQUENCE [LARGE SCALE GENOMIC DNA]</scope>
    <source>
        <strain evidence="2">KSC_2009_1</strain>
    </source>
</reference>
<evidence type="ECO:0000256" key="1">
    <source>
        <dbReference type="SAM" id="Phobius"/>
    </source>
</evidence>
<gene>
    <name evidence="2" type="ORF">Y1Q_0006464</name>
</gene>
<evidence type="ECO:0000313" key="2">
    <source>
        <dbReference type="EMBL" id="KYO28489.1"/>
    </source>
</evidence>
<evidence type="ECO:0000313" key="3">
    <source>
        <dbReference type="Proteomes" id="UP000050525"/>
    </source>
</evidence>
<dbReference type="EMBL" id="AKHW03004895">
    <property type="protein sequence ID" value="KYO28489.1"/>
    <property type="molecule type" value="Genomic_DNA"/>
</dbReference>
<sequence>MVTAAEGYHHSCVIQVRARAAIGAVWIQPKVQEKTYGDFTPDSDGKDVTVECFKSELKRWLQQQSLELFLCFILLLVMRAAITLDVNCGLAF</sequence>
<proteinExistence type="predicted"/>
<organism evidence="2 3">
    <name type="scientific">Alligator mississippiensis</name>
    <name type="common">American alligator</name>
    <dbReference type="NCBI Taxonomy" id="8496"/>
    <lineage>
        <taxon>Eukaryota</taxon>
        <taxon>Metazoa</taxon>
        <taxon>Chordata</taxon>
        <taxon>Craniata</taxon>
        <taxon>Vertebrata</taxon>
        <taxon>Euteleostomi</taxon>
        <taxon>Archelosauria</taxon>
        <taxon>Archosauria</taxon>
        <taxon>Crocodylia</taxon>
        <taxon>Alligatoridae</taxon>
        <taxon>Alligatorinae</taxon>
        <taxon>Alligator</taxon>
    </lineage>
</organism>
<comment type="caution">
    <text evidence="2">The sequence shown here is derived from an EMBL/GenBank/DDBJ whole genome shotgun (WGS) entry which is preliminary data.</text>
</comment>
<accession>A0A151MVM5</accession>
<name>A0A151MVM5_ALLMI</name>
<dbReference type="AlphaFoldDB" id="A0A151MVM5"/>
<keyword evidence="3" id="KW-1185">Reference proteome</keyword>